<keyword evidence="3" id="KW-1185">Reference proteome</keyword>
<evidence type="ECO:0000313" key="2">
    <source>
        <dbReference type="EMBL" id="KAL3283429.1"/>
    </source>
</evidence>
<protein>
    <submittedName>
        <fullName evidence="2">Uncharacterized protein</fullName>
    </submittedName>
</protein>
<dbReference type="AlphaFoldDB" id="A0ABD2NXH2"/>
<gene>
    <name evidence="2" type="ORF">HHI36_006574</name>
</gene>
<organism evidence="2 3">
    <name type="scientific">Cryptolaemus montrouzieri</name>
    <dbReference type="NCBI Taxonomy" id="559131"/>
    <lineage>
        <taxon>Eukaryota</taxon>
        <taxon>Metazoa</taxon>
        <taxon>Ecdysozoa</taxon>
        <taxon>Arthropoda</taxon>
        <taxon>Hexapoda</taxon>
        <taxon>Insecta</taxon>
        <taxon>Pterygota</taxon>
        <taxon>Neoptera</taxon>
        <taxon>Endopterygota</taxon>
        <taxon>Coleoptera</taxon>
        <taxon>Polyphaga</taxon>
        <taxon>Cucujiformia</taxon>
        <taxon>Coccinelloidea</taxon>
        <taxon>Coccinellidae</taxon>
        <taxon>Scymninae</taxon>
        <taxon>Scymnini</taxon>
        <taxon>Cryptolaemus</taxon>
    </lineage>
</organism>
<reference evidence="2 3" key="1">
    <citation type="journal article" date="2021" name="BMC Biol.">
        <title>Horizontally acquired antibacterial genes associated with adaptive radiation of ladybird beetles.</title>
        <authorList>
            <person name="Li H.S."/>
            <person name="Tang X.F."/>
            <person name="Huang Y.H."/>
            <person name="Xu Z.Y."/>
            <person name="Chen M.L."/>
            <person name="Du X.Y."/>
            <person name="Qiu B.Y."/>
            <person name="Chen P.T."/>
            <person name="Zhang W."/>
            <person name="Slipinski A."/>
            <person name="Escalona H.E."/>
            <person name="Waterhouse R.M."/>
            <person name="Zwick A."/>
            <person name="Pang H."/>
        </authorList>
    </citation>
    <scope>NUCLEOTIDE SEQUENCE [LARGE SCALE GENOMIC DNA]</scope>
    <source>
        <strain evidence="2">SYSU2018</strain>
    </source>
</reference>
<dbReference type="EMBL" id="JABFTP020000144">
    <property type="protein sequence ID" value="KAL3283429.1"/>
    <property type="molecule type" value="Genomic_DNA"/>
</dbReference>
<evidence type="ECO:0000313" key="3">
    <source>
        <dbReference type="Proteomes" id="UP001516400"/>
    </source>
</evidence>
<accession>A0ABD2NXH2</accession>
<keyword evidence="1" id="KW-0175">Coiled coil</keyword>
<comment type="caution">
    <text evidence="2">The sequence shown here is derived from an EMBL/GenBank/DDBJ whole genome shotgun (WGS) entry which is preliminary data.</text>
</comment>
<dbReference type="Proteomes" id="UP001516400">
    <property type="component" value="Unassembled WGS sequence"/>
</dbReference>
<proteinExistence type="predicted"/>
<feature type="coiled-coil region" evidence="1">
    <location>
        <begin position="60"/>
        <end position="87"/>
    </location>
</feature>
<name>A0ABD2NXH2_9CUCU</name>
<feature type="non-terminal residue" evidence="2">
    <location>
        <position position="243"/>
    </location>
</feature>
<evidence type="ECO:0000256" key="1">
    <source>
        <dbReference type="SAM" id="Coils"/>
    </source>
</evidence>
<sequence>MVNFMYGANAPKLTQLITEELRIQKMVEEGTFVREHYLEVTDRAPDEAARWEAAQLIIAEEVALEQAKRAEEIHQRLMKESDAILENLGNLGVIVVLPHARDKYMEVMKDLMNEAGLVISISEKMKITKEQIEDISYFLEDDQDLYLPEKSLEHMFSGADSQVMVVKASHGTADMEIPVSVRIQDVIYGAMRHPPGEDGCPYQRLNKYPSVHNVVSGVLFSTTSQGLEEQLGDVEKSSRVVVP</sequence>